<feature type="binding site" evidence="1">
    <location>
        <position position="219"/>
    </location>
    <ligand>
        <name>Zn(2+)</name>
        <dbReference type="ChEBI" id="CHEBI:29105"/>
        <label>2</label>
    </ligand>
</feature>
<reference evidence="4 5" key="1">
    <citation type="submission" date="2018-06" db="EMBL/GenBank/DDBJ databases">
        <title>Extensive metabolic versatility and redundancy in microbially diverse, dynamic hydrothermal sediments.</title>
        <authorList>
            <person name="Dombrowski N."/>
            <person name="Teske A."/>
            <person name="Baker B.J."/>
        </authorList>
    </citation>
    <scope>NUCLEOTIDE SEQUENCE [LARGE SCALE GENOMIC DNA]</scope>
    <source>
        <strain evidence="4">B47_G16</strain>
    </source>
</reference>
<feature type="binding site" description="via carbamate group" evidence="1">
    <location>
        <position position="164"/>
    </location>
    <ligand>
        <name>Zn(2+)</name>
        <dbReference type="ChEBI" id="CHEBI:29105"/>
        <label>2</label>
    </ligand>
</feature>
<organism evidence="4 5">
    <name type="scientific">Aerophobetes bacterium</name>
    <dbReference type="NCBI Taxonomy" id="2030807"/>
    <lineage>
        <taxon>Bacteria</taxon>
        <taxon>Candidatus Aerophobota</taxon>
    </lineage>
</organism>
<feature type="binding site" description="via carbamate group" evidence="1">
    <location>
        <position position="164"/>
    </location>
    <ligand>
        <name>Zn(2+)</name>
        <dbReference type="ChEBI" id="CHEBI:29105"/>
        <label>1</label>
    </ligand>
</feature>
<dbReference type="PANTHER" id="PTHR42717">
    <property type="entry name" value="DIHYDROOROTASE-RELATED"/>
    <property type="match status" value="1"/>
</dbReference>
<gene>
    <name evidence="4" type="ORF">DRJ00_08950</name>
</gene>
<accession>A0A497E375</accession>
<dbReference type="PANTHER" id="PTHR42717:SF1">
    <property type="entry name" value="IMIDAZOLONEPROPIONASE AND RELATED AMIDOHYDROLASES"/>
    <property type="match status" value="1"/>
</dbReference>
<dbReference type="AlphaFoldDB" id="A0A497E375"/>
<evidence type="ECO:0000256" key="1">
    <source>
        <dbReference type="PIRSR" id="PIRSR039004-1"/>
    </source>
</evidence>
<proteinExistence type="predicted"/>
<feature type="binding site" evidence="1">
    <location>
        <position position="279"/>
    </location>
    <ligand>
        <name>Zn(2+)</name>
        <dbReference type="ChEBI" id="CHEBI:29105"/>
        <label>1</label>
    </ligand>
</feature>
<dbReference type="Proteomes" id="UP000279422">
    <property type="component" value="Unassembled WGS sequence"/>
</dbReference>
<protein>
    <submittedName>
        <fullName evidence="4">Amidohydrolase/deacetylase family metallohydrolase</fullName>
    </submittedName>
</protein>
<dbReference type="SUPFAM" id="SSF51556">
    <property type="entry name" value="Metallo-dependent hydrolases"/>
    <property type="match status" value="1"/>
</dbReference>
<dbReference type="SUPFAM" id="SSF51338">
    <property type="entry name" value="Composite domain of metallo-dependent hydrolases"/>
    <property type="match status" value="1"/>
</dbReference>
<evidence type="ECO:0000313" key="5">
    <source>
        <dbReference type="Proteomes" id="UP000279422"/>
    </source>
</evidence>
<evidence type="ECO:0000259" key="3">
    <source>
        <dbReference type="Pfam" id="PF01979"/>
    </source>
</evidence>
<keyword evidence="1" id="KW-0479">Metal-binding</keyword>
<dbReference type="InterPro" id="IPR006680">
    <property type="entry name" value="Amidohydro-rel"/>
</dbReference>
<dbReference type="PIRSF" id="PIRSF039004">
    <property type="entry name" value="ADE_EF_0837"/>
    <property type="match status" value="1"/>
</dbReference>
<feature type="binding site" evidence="1">
    <location>
        <position position="65"/>
    </location>
    <ligand>
        <name>Zn(2+)</name>
        <dbReference type="ChEBI" id="CHEBI:29105"/>
        <label>1</label>
    </ligand>
</feature>
<dbReference type="GO" id="GO:0019213">
    <property type="term" value="F:deacetylase activity"/>
    <property type="evidence" value="ECO:0007669"/>
    <property type="project" value="InterPro"/>
</dbReference>
<comment type="caution">
    <text evidence="4">The sequence shown here is derived from an EMBL/GenBank/DDBJ whole genome shotgun (WGS) entry which is preliminary data.</text>
</comment>
<feature type="binding site" evidence="1">
    <location>
        <position position="63"/>
    </location>
    <ligand>
        <name>Zn(2+)</name>
        <dbReference type="ChEBI" id="CHEBI:29105"/>
        <label>1</label>
    </ligand>
</feature>
<dbReference type="NCBIfam" id="NF006689">
    <property type="entry name" value="PRK09237.1"/>
    <property type="match status" value="1"/>
</dbReference>
<dbReference type="InterPro" id="IPR032466">
    <property type="entry name" value="Metal_Hydrolase"/>
</dbReference>
<evidence type="ECO:0000256" key="2">
    <source>
        <dbReference type="PIRSR" id="PIRSR039004-2"/>
    </source>
</evidence>
<dbReference type="GO" id="GO:0016810">
    <property type="term" value="F:hydrolase activity, acting on carbon-nitrogen (but not peptide) bonds"/>
    <property type="evidence" value="ECO:0007669"/>
    <property type="project" value="InterPro"/>
</dbReference>
<feature type="domain" description="Amidohydrolase-related" evidence="3">
    <location>
        <begin position="263"/>
        <end position="374"/>
    </location>
</feature>
<dbReference type="Pfam" id="PF01979">
    <property type="entry name" value="Amidohydro_1"/>
    <property type="match status" value="1"/>
</dbReference>
<feature type="binding site" evidence="1">
    <location>
        <position position="196"/>
    </location>
    <ligand>
        <name>Zn(2+)</name>
        <dbReference type="ChEBI" id="CHEBI:29105"/>
        <label>2</label>
    </ligand>
</feature>
<dbReference type="EMBL" id="QMPZ01000210">
    <property type="protein sequence ID" value="RLE06944.1"/>
    <property type="molecule type" value="Genomic_DNA"/>
</dbReference>
<feature type="modified residue" description="N6-carboxylysine" evidence="2">
    <location>
        <position position="164"/>
    </location>
</feature>
<keyword evidence="4" id="KW-0378">Hydrolase</keyword>
<name>A0A497E375_UNCAE</name>
<keyword evidence="1" id="KW-0862">Zinc</keyword>
<dbReference type="InterPro" id="IPR011059">
    <property type="entry name" value="Metal-dep_hydrolase_composite"/>
</dbReference>
<sequence>MKVDLLLKNGKVIDPAQKISQPLDVGIYQGKIKFLAKNPAEVEADLTEDVTGKLVVPGLIDLHTHVYWGGVPEAIKADPVSVKTGVSTFVDAGSAGAGNFLGFKEYVINRSKSRIFAFLNIYYPGLVNYTSYLPEFDRNPIQYACVTAAVDTGKKFEESIVGIKVMASSDYNYSGMVAVQVAIEAAKQLGKPVMAHFSVPPVTPRELLPVLRPGDILTHSFRGSPNSCLSEDGKVMPELYEAKKRGVIIDIGHGCESFSFEVARRMLEGGLFPDVISSDLHAKSINGPAYDLPTTMSKFLSLGMGLEEVIAATTWTPARVIGKEDELGHLKEGTMADIAVFELEEGEFEFFDGTTKFTGKKRLKHIMTIIQGEILRPLENISDN</sequence>
<dbReference type="Gene3D" id="2.30.40.10">
    <property type="entry name" value="Urease, subunit C, domain 1"/>
    <property type="match status" value="1"/>
</dbReference>
<dbReference type="Gene3D" id="3.20.20.140">
    <property type="entry name" value="Metal-dependent hydrolases"/>
    <property type="match status" value="1"/>
</dbReference>
<evidence type="ECO:0000313" key="4">
    <source>
        <dbReference type="EMBL" id="RLE06944.1"/>
    </source>
</evidence>
<dbReference type="GO" id="GO:0046872">
    <property type="term" value="F:metal ion binding"/>
    <property type="evidence" value="ECO:0007669"/>
    <property type="project" value="UniProtKB-KW"/>
</dbReference>
<dbReference type="InterPro" id="IPR020043">
    <property type="entry name" value="Deacetylase_Atu3266-like"/>
</dbReference>